<feature type="compositionally biased region" description="Polar residues" evidence="1">
    <location>
        <begin position="77"/>
        <end position="107"/>
    </location>
</feature>
<protein>
    <recommendedName>
        <fullName evidence="8">Cysteine and tyrosine-rich protein 1</fullName>
    </recommendedName>
</protein>
<organism evidence="4 7">
    <name type="scientific">Didymodactylos carnosus</name>
    <dbReference type="NCBI Taxonomy" id="1234261"/>
    <lineage>
        <taxon>Eukaryota</taxon>
        <taxon>Metazoa</taxon>
        <taxon>Spiralia</taxon>
        <taxon>Gnathifera</taxon>
        <taxon>Rotifera</taxon>
        <taxon>Eurotatoria</taxon>
        <taxon>Bdelloidea</taxon>
        <taxon>Philodinida</taxon>
        <taxon>Philodinidae</taxon>
        <taxon>Didymodactylos</taxon>
    </lineage>
</organism>
<dbReference type="Proteomes" id="UP000682733">
    <property type="component" value="Unassembled WGS sequence"/>
</dbReference>
<dbReference type="AlphaFoldDB" id="A0A815JJK3"/>
<comment type="caution">
    <text evidence="4">The sequence shown here is derived from an EMBL/GenBank/DDBJ whole genome shotgun (WGS) entry which is preliminary data.</text>
</comment>
<dbReference type="Proteomes" id="UP000677228">
    <property type="component" value="Unassembled WGS sequence"/>
</dbReference>
<dbReference type="Proteomes" id="UP000663829">
    <property type="component" value="Unassembled WGS sequence"/>
</dbReference>
<evidence type="ECO:0000313" key="7">
    <source>
        <dbReference type="Proteomes" id="UP000663829"/>
    </source>
</evidence>
<evidence type="ECO:0000313" key="6">
    <source>
        <dbReference type="EMBL" id="CAF4269362.1"/>
    </source>
</evidence>
<dbReference type="EMBL" id="CAJOBC010079311">
    <property type="protein sequence ID" value="CAF4269362.1"/>
    <property type="molecule type" value="Genomic_DNA"/>
</dbReference>
<keyword evidence="7" id="KW-1185">Reference proteome</keyword>
<keyword evidence="2" id="KW-0472">Membrane</keyword>
<evidence type="ECO:0000313" key="5">
    <source>
        <dbReference type="EMBL" id="CAF4122493.1"/>
    </source>
</evidence>
<proteinExistence type="predicted"/>
<evidence type="ECO:0000313" key="3">
    <source>
        <dbReference type="EMBL" id="CAF1313878.1"/>
    </source>
</evidence>
<dbReference type="EMBL" id="CAJNOK010020291">
    <property type="protein sequence ID" value="CAF1313878.1"/>
    <property type="molecule type" value="Genomic_DNA"/>
</dbReference>
<evidence type="ECO:0000313" key="4">
    <source>
        <dbReference type="EMBL" id="CAF1377519.1"/>
    </source>
</evidence>
<gene>
    <name evidence="4" type="ORF">GPM918_LOCUS32165</name>
    <name evidence="3" type="ORF">OVA965_LOCUS29112</name>
    <name evidence="6" type="ORF">SRO942_LOCUS32829</name>
    <name evidence="5" type="ORF">TMI583_LOCUS29878</name>
</gene>
<evidence type="ECO:0000256" key="1">
    <source>
        <dbReference type="SAM" id="MobiDB-lite"/>
    </source>
</evidence>
<keyword evidence="2" id="KW-1133">Transmembrane helix</keyword>
<feature type="transmembrane region" description="Helical" evidence="2">
    <location>
        <begin position="18"/>
        <end position="44"/>
    </location>
</feature>
<evidence type="ECO:0008006" key="8">
    <source>
        <dbReference type="Google" id="ProtNLM"/>
    </source>
</evidence>
<evidence type="ECO:0000256" key="2">
    <source>
        <dbReference type="SAM" id="Phobius"/>
    </source>
</evidence>
<dbReference type="EMBL" id="CAJOBA010041884">
    <property type="protein sequence ID" value="CAF4122493.1"/>
    <property type="molecule type" value="Genomic_DNA"/>
</dbReference>
<dbReference type="EMBL" id="CAJNOQ010016248">
    <property type="protein sequence ID" value="CAF1377519.1"/>
    <property type="molecule type" value="Genomic_DNA"/>
</dbReference>
<dbReference type="Proteomes" id="UP000681722">
    <property type="component" value="Unassembled WGS sequence"/>
</dbReference>
<keyword evidence="2" id="KW-0812">Transmembrane</keyword>
<reference evidence="4" key="1">
    <citation type="submission" date="2021-02" db="EMBL/GenBank/DDBJ databases">
        <authorList>
            <person name="Nowell W R."/>
        </authorList>
    </citation>
    <scope>NUCLEOTIDE SEQUENCE</scope>
</reference>
<name>A0A815JJK3_9BILA</name>
<feature type="region of interest" description="Disordered" evidence="1">
    <location>
        <begin position="61"/>
        <end position="107"/>
    </location>
</feature>
<sequence length="107" mass="10988">MCSIYDDDCFDNALTGGIIAAIVIGAVGGLACLIGIIVAIVCVVKHSNRRPVGGTVILQPGQYPAGGYPPPQNNGYSTTGNYQMPAPTSHSQAPPTTTTGYGNTQHL</sequence>
<accession>A0A815JJK3</accession>